<comment type="caution">
    <text evidence="1">The sequence shown here is derived from an EMBL/GenBank/DDBJ whole genome shotgun (WGS) entry which is preliminary data.</text>
</comment>
<proteinExistence type="predicted"/>
<gene>
    <name evidence="1" type="ORF">Q0590_18725</name>
</gene>
<evidence type="ECO:0000313" key="2">
    <source>
        <dbReference type="Proteomes" id="UP001168528"/>
    </source>
</evidence>
<dbReference type="NCBIfam" id="NF035938">
    <property type="entry name" value="EboA_domain"/>
    <property type="match status" value="1"/>
</dbReference>
<keyword evidence="2" id="KW-1185">Reference proteome</keyword>
<sequence length="301" mass="34149">MPDITYQADIGSAKEILYNWIAKNTSEKTIEWIRQKQELLRQESDLSRNFFLTFGMVPRYTGKDLIKLDKNDLEIAYYLRNGLTPTGWTTDQVARILLVLSLPYENKEQFLNILSQLFATADVGEQTALYLGLSLFPYPEDFKSRASEGIRTNMTVVFNAIALDNPYPAEYMDEAAWNQMVLKAIFVGSPLHRIQGLDKRANVALANTLSDFAHERWAAKRPVPVELWRPVGPFINEQILPDIKALFASGDTMQQTAAALACTQSTFPEAKNLLDSYPDLKQKIESGELTWDSFSKQIPVQ</sequence>
<protein>
    <submittedName>
        <fullName evidence="1">EboA domain-containing protein</fullName>
    </submittedName>
</protein>
<accession>A0ABT8RC35</accession>
<organism evidence="1 2">
    <name type="scientific">Rhodocytophaga aerolata</name>
    <dbReference type="NCBI Taxonomy" id="455078"/>
    <lineage>
        <taxon>Bacteria</taxon>
        <taxon>Pseudomonadati</taxon>
        <taxon>Bacteroidota</taxon>
        <taxon>Cytophagia</taxon>
        <taxon>Cytophagales</taxon>
        <taxon>Rhodocytophagaceae</taxon>
        <taxon>Rhodocytophaga</taxon>
    </lineage>
</organism>
<name>A0ABT8RC35_9BACT</name>
<dbReference type="RefSeq" id="WP_302039120.1">
    <property type="nucleotide sequence ID" value="NZ_JAUKPO010000011.1"/>
</dbReference>
<dbReference type="Proteomes" id="UP001168528">
    <property type="component" value="Unassembled WGS sequence"/>
</dbReference>
<dbReference type="EMBL" id="JAUKPO010000011">
    <property type="protein sequence ID" value="MDO1448317.1"/>
    <property type="molecule type" value="Genomic_DNA"/>
</dbReference>
<dbReference type="InterPro" id="IPR047715">
    <property type="entry name" value="EboA_dom"/>
</dbReference>
<evidence type="ECO:0000313" key="1">
    <source>
        <dbReference type="EMBL" id="MDO1448317.1"/>
    </source>
</evidence>
<reference evidence="1" key="1">
    <citation type="submission" date="2023-07" db="EMBL/GenBank/DDBJ databases">
        <title>The genome sequence of Rhodocytophaga aerolata KACC 12507.</title>
        <authorList>
            <person name="Zhang X."/>
        </authorList>
    </citation>
    <scope>NUCLEOTIDE SEQUENCE</scope>
    <source>
        <strain evidence="1">KACC 12507</strain>
    </source>
</reference>